<sequence>MDHQTFTWGRSGNRSRKTERWVEGLWIVGLLLAALLLFGINLGSPPLLEGGEGSVALAAREITKAPLEIWQWLHPKLGSKPYLQEPSLLELLIAGAYKIGGFNEWMTRLPGAILSALSVPLLYSIGREVFPSRQSAIFSSLIYLTFLPVVCWGRLASVDGATLCFVMLVMWSVLRSRRDFRWSVGIGMGLGLIGLTQGIPLTLLLLGIAFGFLAWDTPRLLTSGYWWIGLLLGSTPGLAWGGIWLSSNPEMFLSKSLVSSAVGSFGAPTTASQNLVGYHLIQVLKFSVPWLLFWPYGLRLAWDNRIWGWAKLVLVWSSLYLLAILVLVNQLSWYVLPVYPALALAGGAYLAELWNGPKRQSYPRLWSIGLIVMGLGAIAGSIVFAILPTTDRSLSVILASLALTMSVSAVLVARRDLQFILILFWGMYISLLLFMTSPYWSWELEAAYPVKEVAAILKRGTLAQQKIYASLPGQRPALKFYSEREVIPASDSEIKQHWKQEKPLYLLLDNKTRDRLHLEPAVVVGKTNDSSWVLITQKSN</sequence>
<evidence type="ECO:0000256" key="4">
    <source>
        <dbReference type="ARBA" id="ARBA00022679"/>
    </source>
</evidence>
<feature type="transmembrane region" description="Helical" evidence="8">
    <location>
        <begin position="365"/>
        <end position="387"/>
    </location>
</feature>
<dbReference type="Proteomes" id="UP000010471">
    <property type="component" value="Chromosome"/>
</dbReference>
<dbReference type="eggNOG" id="COG1807">
    <property type="taxonomic scope" value="Bacteria"/>
</dbReference>
<accession>K9WBY2</accession>
<dbReference type="GO" id="GO:0016763">
    <property type="term" value="F:pentosyltransferase activity"/>
    <property type="evidence" value="ECO:0007669"/>
    <property type="project" value="TreeGrafter"/>
</dbReference>
<gene>
    <name evidence="10" type="ORF">Mic7113_1443</name>
</gene>
<feature type="transmembrane region" description="Helical" evidence="8">
    <location>
        <begin position="306"/>
        <end position="328"/>
    </location>
</feature>
<evidence type="ECO:0000313" key="10">
    <source>
        <dbReference type="EMBL" id="AFZ17321.1"/>
    </source>
</evidence>
<keyword evidence="6 8" id="KW-1133">Transmembrane helix</keyword>
<comment type="subcellular location">
    <subcellularLocation>
        <location evidence="1">Cell membrane</location>
        <topology evidence="1">Multi-pass membrane protein</topology>
    </subcellularLocation>
</comment>
<dbReference type="RefSeq" id="WP_015181478.1">
    <property type="nucleotide sequence ID" value="NC_019738.1"/>
</dbReference>
<keyword evidence="2" id="KW-1003">Cell membrane</keyword>
<feature type="transmembrane region" description="Helical" evidence="8">
    <location>
        <begin position="393"/>
        <end position="412"/>
    </location>
</feature>
<protein>
    <submittedName>
        <fullName evidence="10">PMT family glycosyltransferase, 4-amino-4-deoxy-L-arabinose transferase</fullName>
    </submittedName>
</protein>
<dbReference type="Pfam" id="PF13231">
    <property type="entry name" value="PMT_2"/>
    <property type="match status" value="1"/>
</dbReference>
<dbReference type="AlphaFoldDB" id="K9WBY2"/>
<organism evidence="10 11">
    <name type="scientific">Allocoleopsis franciscana PCC 7113</name>
    <dbReference type="NCBI Taxonomy" id="1173027"/>
    <lineage>
        <taxon>Bacteria</taxon>
        <taxon>Bacillati</taxon>
        <taxon>Cyanobacteriota</taxon>
        <taxon>Cyanophyceae</taxon>
        <taxon>Coleofasciculales</taxon>
        <taxon>Coleofasciculaceae</taxon>
        <taxon>Allocoleopsis</taxon>
        <taxon>Allocoleopsis franciscana</taxon>
    </lineage>
</organism>
<feature type="transmembrane region" description="Helical" evidence="8">
    <location>
        <begin position="186"/>
        <end position="213"/>
    </location>
</feature>
<feature type="transmembrane region" description="Helical" evidence="8">
    <location>
        <begin position="225"/>
        <end position="245"/>
    </location>
</feature>
<evidence type="ECO:0000256" key="1">
    <source>
        <dbReference type="ARBA" id="ARBA00004651"/>
    </source>
</evidence>
<dbReference type="InterPro" id="IPR038731">
    <property type="entry name" value="RgtA/B/C-like"/>
</dbReference>
<dbReference type="PANTHER" id="PTHR33908:SF3">
    <property type="entry name" value="UNDECAPRENYL PHOSPHATE-ALPHA-4-AMINO-4-DEOXY-L-ARABINOSE ARABINOSYL TRANSFERASE"/>
    <property type="match status" value="1"/>
</dbReference>
<keyword evidence="7 8" id="KW-0472">Membrane</keyword>
<keyword evidence="4 10" id="KW-0808">Transferase</keyword>
<feature type="transmembrane region" description="Helical" evidence="8">
    <location>
        <begin position="334"/>
        <end position="353"/>
    </location>
</feature>
<dbReference type="GO" id="GO:0009103">
    <property type="term" value="P:lipopolysaccharide biosynthetic process"/>
    <property type="evidence" value="ECO:0007669"/>
    <property type="project" value="UniProtKB-ARBA"/>
</dbReference>
<evidence type="ECO:0000313" key="11">
    <source>
        <dbReference type="Proteomes" id="UP000010471"/>
    </source>
</evidence>
<evidence type="ECO:0000256" key="7">
    <source>
        <dbReference type="ARBA" id="ARBA00023136"/>
    </source>
</evidence>
<evidence type="ECO:0000256" key="2">
    <source>
        <dbReference type="ARBA" id="ARBA00022475"/>
    </source>
</evidence>
<feature type="transmembrane region" description="Helical" evidence="8">
    <location>
        <begin position="419"/>
        <end position="442"/>
    </location>
</feature>
<keyword evidence="3" id="KW-0328">Glycosyltransferase</keyword>
<name>K9WBY2_9CYAN</name>
<dbReference type="HOGENOM" id="CLU_019200_4_0_3"/>
<keyword evidence="11" id="KW-1185">Reference proteome</keyword>
<dbReference type="KEGG" id="mic:Mic7113_1443"/>
<dbReference type="STRING" id="1173027.Mic7113_1443"/>
<feature type="transmembrane region" description="Helical" evidence="8">
    <location>
        <begin position="21"/>
        <end position="40"/>
    </location>
</feature>
<feature type="transmembrane region" description="Helical" evidence="8">
    <location>
        <begin position="276"/>
        <end position="294"/>
    </location>
</feature>
<feature type="transmembrane region" description="Helical" evidence="8">
    <location>
        <begin position="135"/>
        <end position="150"/>
    </location>
</feature>
<evidence type="ECO:0000256" key="5">
    <source>
        <dbReference type="ARBA" id="ARBA00022692"/>
    </source>
</evidence>
<proteinExistence type="predicted"/>
<dbReference type="OrthoDB" id="454118at2"/>
<dbReference type="InterPro" id="IPR050297">
    <property type="entry name" value="LipidA_mod_glycosyltrf_83"/>
</dbReference>
<dbReference type="GO" id="GO:0005886">
    <property type="term" value="C:plasma membrane"/>
    <property type="evidence" value="ECO:0007669"/>
    <property type="project" value="UniProtKB-SubCell"/>
</dbReference>
<dbReference type="PATRIC" id="fig|1173027.3.peg.1603"/>
<keyword evidence="5 8" id="KW-0812">Transmembrane</keyword>
<evidence type="ECO:0000256" key="6">
    <source>
        <dbReference type="ARBA" id="ARBA00022989"/>
    </source>
</evidence>
<feature type="domain" description="Glycosyltransferase RgtA/B/C/D-like" evidence="9">
    <location>
        <begin position="85"/>
        <end position="232"/>
    </location>
</feature>
<evidence type="ECO:0000259" key="9">
    <source>
        <dbReference type="Pfam" id="PF13231"/>
    </source>
</evidence>
<dbReference type="EMBL" id="CP003630">
    <property type="protein sequence ID" value="AFZ17321.1"/>
    <property type="molecule type" value="Genomic_DNA"/>
</dbReference>
<dbReference type="PANTHER" id="PTHR33908">
    <property type="entry name" value="MANNOSYLTRANSFERASE YKCB-RELATED"/>
    <property type="match status" value="1"/>
</dbReference>
<feature type="transmembrane region" description="Helical" evidence="8">
    <location>
        <begin position="105"/>
        <end position="123"/>
    </location>
</feature>
<dbReference type="GO" id="GO:0010041">
    <property type="term" value="P:response to iron(III) ion"/>
    <property type="evidence" value="ECO:0007669"/>
    <property type="project" value="TreeGrafter"/>
</dbReference>
<reference evidence="10 11" key="1">
    <citation type="submission" date="2012-06" db="EMBL/GenBank/DDBJ databases">
        <title>Finished chromosome of genome of Microcoleus sp. PCC 7113.</title>
        <authorList>
            <consortium name="US DOE Joint Genome Institute"/>
            <person name="Gugger M."/>
            <person name="Coursin T."/>
            <person name="Rippka R."/>
            <person name="Tandeau De Marsac N."/>
            <person name="Huntemann M."/>
            <person name="Wei C.-L."/>
            <person name="Han J."/>
            <person name="Detter J.C."/>
            <person name="Han C."/>
            <person name="Tapia R."/>
            <person name="Chen A."/>
            <person name="Kyrpides N."/>
            <person name="Mavromatis K."/>
            <person name="Markowitz V."/>
            <person name="Szeto E."/>
            <person name="Ivanova N."/>
            <person name="Pagani I."/>
            <person name="Pati A."/>
            <person name="Goodwin L."/>
            <person name="Nordberg H.P."/>
            <person name="Cantor M.N."/>
            <person name="Hua S.X."/>
            <person name="Woyke T."/>
            <person name="Kerfeld C.A."/>
        </authorList>
    </citation>
    <scope>NUCLEOTIDE SEQUENCE [LARGE SCALE GENOMIC DNA]</scope>
    <source>
        <strain evidence="10 11">PCC 7113</strain>
    </source>
</reference>
<evidence type="ECO:0000256" key="3">
    <source>
        <dbReference type="ARBA" id="ARBA00022676"/>
    </source>
</evidence>
<evidence type="ECO:0000256" key="8">
    <source>
        <dbReference type="SAM" id="Phobius"/>
    </source>
</evidence>